<evidence type="ECO:0000256" key="1">
    <source>
        <dbReference type="SAM" id="Phobius"/>
    </source>
</evidence>
<sequence>MIGGPSRRQSGLGLVELMVAMAIGLMLVLMVTNYLISSRQSYQTSVANGDVQDARRFALHVVQQQLWLAGYSDRWEDLSDVFPSFTSPDGSGIPSFEVGQVVGADTDDEVWIRYRAPVLEGQALTLCDGTRFPDDDNADEIAISRFYLEDRTLRCKVYFENDEAHDSLPLLNDVDALGWRYLDDGNRFQREADVNWSAVKAIQFEMILASDESSGTRYAQTFPWGDGSLTYDDGHARTRLSSTITLRNLPETAQ</sequence>
<reference evidence="3" key="1">
    <citation type="journal article" date="2019" name="Int. J. Syst. Evol. Microbiol.">
        <title>The Global Catalogue of Microorganisms (GCM) 10K type strain sequencing project: providing services to taxonomists for standard genome sequencing and annotation.</title>
        <authorList>
            <consortium name="The Broad Institute Genomics Platform"/>
            <consortium name="The Broad Institute Genome Sequencing Center for Infectious Disease"/>
            <person name="Wu L."/>
            <person name="Ma J."/>
        </authorList>
    </citation>
    <scope>NUCLEOTIDE SEQUENCE [LARGE SCALE GENOMIC DNA]</scope>
    <source>
        <strain evidence="3">KCTC 32998</strain>
    </source>
</reference>
<keyword evidence="1" id="KW-0472">Membrane</keyword>
<accession>A0ABQ3ECA7</accession>
<keyword evidence="3" id="KW-1185">Reference proteome</keyword>
<comment type="caution">
    <text evidence="2">The sequence shown here is derived from an EMBL/GenBank/DDBJ whole genome shotgun (WGS) entry which is preliminary data.</text>
</comment>
<gene>
    <name evidence="2" type="ORF">GCM10009038_35510</name>
</gene>
<evidence type="ECO:0000313" key="2">
    <source>
        <dbReference type="EMBL" id="GHB33523.1"/>
    </source>
</evidence>
<protein>
    <recommendedName>
        <fullName evidence="4">Prepilin-type N-terminal cleavage/methylation domain-containing protein</fullName>
    </recommendedName>
</protein>
<feature type="transmembrane region" description="Helical" evidence="1">
    <location>
        <begin position="12"/>
        <end position="36"/>
    </location>
</feature>
<proteinExistence type="predicted"/>
<evidence type="ECO:0000313" key="3">
    <source>
        <dbReference type="Proteomes" id="UP000646745"/>
    </source>
</evidence>
<dbReference type="Proteomes" id="UP000646745">
    <property type="component" value="Unassembled WGS sequence"/>
</dbReference>
<dbReference type="EMBL" id="BMZI01000009">
    <property type="protein sequence ID" value="GHB33523.1"/>
    <property type="molecule type" value="Genomic_DNA"/>
</dbReference>
<name>A0ABQ3ECA7_9GAMM</name>
<keyword evidence="1" id="KW-1133">Transmembrane helix</keyword>
<dbReference type="Pfam" id="PF07963">
    <property type="entry name" value="N_methyl"/>
    <property type="match status" value="1"/>
</dbReference>
<organism evidence="2 3">
    <name type="scientific">Salinicola rhizosphaerae</name>
    <dbReference type="NCBI Taxonomy" id="1443141"/>
    <lineage>
        <taxon>Bacteria</taxon>
        <taxon>Pseudomonadati</taxon>
        <taxon>Pseudomonadota</taxon>
        <taxon>Gammaproteobacteria</taxon>
        <taxon>Oceanospirillales</taxon>
        <taxon>Halomonadaceae</taxon>
        <taxon>Salinicola</taxon>
    </lineage>
</organism>
<keyword evidence="1" id="KW-0812">Transmembrane</keyword>
<evidence type="ECO:0008006" key="4">
    <source>
        <dbReference type="Google" id="ProtNLM"/>
    </source>
</evidence>
<dbReference type="InterPro" id="IPR012902">
    <property type="entry name" value="N_methyl_site"/>
</dbReference>
<dbReference type="RefSeq" id="WP_373297446.1">
    <property type="nucleotide sequence ID" value="NZ_BMZI01000009.1"/>
</dbReference>